<name>A0A0G0XJX0_9BACT</name>
<evidence type="ECO:0008006" key="3">
    <source>
        <dbReference type="Google" id="ProtNLM"/>
    </source>
</evidence>
<dbReference type="GO" id="GO:0000272">
    <property type="term" value="P:polysaccharide catabolic process"/>
    <property type="evidence" value="ECO:0007669"/>
    <property type="project" value="InterPro"/>
</dbReference>
<dbReference type="EMBL" id="LCAG01000002">
    <property type="protein sequence ID" value="KKR87972.1"/>
    <property type="molecule type" value="Genomic_DNA"/>
</dbReference>
<reference evidence="1 2" key="1">
    <citation type="journal article" date="2015" name="Nature">
        <title>rRNA introns, odd ribosomes, and small enigmatic genomes across a large radiation of phyla.</title>
        <authorList>
            <person name="Brown C.T."/>
            <person name="Hug L.A."/>
            <person name="Thomas B.C."/>
            <person name="Sharon I."/>
            <person name="Castelle C.J."/>
            <person name="Singh A."/>
            <person name="Wilkins M.J."/>
            <person name="Williams K.H."/>
            <person name="Banfield J.F."/>
        </authorList>
    </citation>
    <scope>NUCLEOTIDE SEQUENCE [LARGE SCALE GENOMIC DNA]</scope>
</reference>
<evidence type="ECO:0000313" key="2">
    <source>
        <dbReference type="Proteomes" id="UP000034854"/>
    </source>
</evidence>
<dbReference type="Gene3D" id="1.10.1330.10">
    <property type="entry name" value="Dockerin domain"/>
    <property type="match status" value="1"/>
</dbReference>
<evidence type="ECO:0000313" key="1">
    <source>
        <dbReference type="EMBL" id="KKR87972.1"/>
    </source>
</evidence>
<organism evidence="1 2">
    <name type="scientific">Candidatus Curtissbacteria bacterium GW2011_GWA1_41_11</name>
    <dbReference type="NCBI Taxonomy" id="1618409"/>
    <lineage>
        <taxon>Bacteria</taxon>
        <taxon>Candidatus Curtissiibacteriota</taxon>
    </lineage>
</organism>
<gene>
    <name evidence="1" type="ORF">UU34_C0002G0089</name>
</gene>
<dbReference type="Proteomes" id="UP000034854">
    <property type="component" value="Unassembled WGS sequence"/>
</dbReference>
<accession>A0A0G0XJX0</accession>
<sequence length="174" mass="18041">MRVEVSGSYPSIEQYQVPEAAGEPDALVIDSSKNPSLFNVVKEGLQGLLRPINGKIRATAALAVLSIATVIAVGDASEAHAGDLRSAPLGDVDCNSAVNGVDSLLILQGEVGLAQPRCGFAGDVDDSGLSDALDALQILHFNAGIIDQLPAKLTQDGVKCGNDKLGPWCIQLPR</sequence>
<protein>
    <recommendedName>
        <fullName evidence="3">Dockerin domain-containing protein</fullName>
    </recommendedName>
</protein>
<dbReference type="AlphaFoldDB" id="A0A0G0XJX0"/>
<dbReference type="SUPFAM" id="SSF63446">
    <property type="entry name" value="Type I dockerin domain"/>
    <property type="match status" value="1"/>
</dbReference>
<proteinExistence type="predicted"/>
<dbReference type="InterPro" id="IPR036439">
    <property type="entry name" value="Dockerin_dom_sf"/>
</dbReference>
<comment type="caution">
    <text evidence="1">The sequence shown here is derived from an EMBL/GenBank/DDBJ whole genome shotgun (WGS) entry which is preliminary data.</text>
</comment>